<feature type="region of interest" description="Disordered" evidence="6">
    <location>
        <begin position="953"/>
        <end position="972"/>
    </location>
</feature>
<dbReference type="Gene3D" id="1.10.510.10">
    <property type="entry name" value="Transferase(Phosphotransferase) domain 1"/>
    <property type="match status" value="3"/>
</dbReference>
<dbReference type="GO" id="GO:0004713">
    <property type="term" value="F:protein tyrosine kinase activity"/>
    <property type="evidence" value="ECO:0007669"/>
    <property type="project" value="TreeGrafter"/>
</dbReference>
<evidence type="ECO:0000256" key="2">
    <source>
        <dbReference type="ARBA" id="ARBA00022679"/>
    </source>
</evidence>
<dbReference type="GO" id="GO:0005524">
    <property type="term" value="F:ATP binding"/>
    <property type="evidence" value="ECO:0007669"/>
    <property type="project" value="UniProtKB-KW"/>
</dbReference>
<dbReference type="VEuPathDB" id="TriTrypDB:TEOVI_000881900"/>
<reference evidence="8" key="1">
    <citation type="submission" date="2016-09" db="EMBL/GenBank/DDBJ databases">
        <authorList>
            <person name="Hebert L."/>
            <person name="Moumen B."/>
        </authorList>
    </citation>
    <scope>NUCLEOTIDE SEQUENCE [LARGE SCALE GENOMIC DNA]</scope>
    <source>
        <strain evidence="8">OVI</strain>
    </source>
</reference>
<sequence>MDADEGSAPDEEQSMVVDRVALSISDISCMRLDGCRVPSRSSRASHRWSHPQRPHRQPVGDVSSSLSHAASQGSRTSPPSFVFATRVCRSFDSVSQSGGVFDSVVRNHDGESVRSNSEVVKHNTCLEHSQKTCLSSVSLPPLSEACRGHEVSYGLSRRRMSFTSSFSPLPCSPVPKELSPGLLTSIPWNLPTLGWKGMTPTASNVHEGQATNYGEEQCGERVANDTRAYRILNMSNSGGAVATDASVSRERWFHVQHQSFRKRYIGHLNCVYAIYRSLLPRNSPPAASQNISLGDTPTLDRRVRSVALSSASTVTGVAAGYYTLSDSASTRCSGGQNVPVVPRAVRGFSPRRRGRQRALSSREMDPFILGLIKRRVLFRTTIFCEYTYNCIKHSEELRLSSSEIVEPYTEQEYAVSSHSQNGSAFTTSVGRAESDRVATSASDGSSSIFFDDTHRTAPPPGNDGKRRTSVVSPPHEETPMAVHHRTLTRLQTLTTKVHSVDRVMRTVDNEEDDLVVYVGMILMGWLEVVDLLGSGTFGQVFLCKDLRIANKTFVHPSQIEGDDFQYWQCSHTYIPFGDPSMVPTHTPLVAVKVVKSRELFEQQSAREAEILVHVSSQTASQEEQPAEEQQAFPALSFSDPPVPDYRCEYVGKILAHGICYGHHCIVMERYGVNLFEYAMARGFKGLPMYQIQDIGRKILLGLTLLHEECHVVHCDIKPENVLITLDSWLSANPVHMALTVGAHTPGSGASGAISLDASAGQLHQSLRWPASNGLPPLSDSKLPNGAVHSPTPRRMQIAASTERMSMSSILREVAPAGSAAASSPGLNNGAEDDPNLPRIPASPSLLPLNIKLIDFSSSSYIGKGIHTYVQSRYYRAPEVIVGAGYGPAIDVWSTGCLLAELLLGLPLLPGDSDHHQLSLIEEMLGPLPLSLLAKGAATLEYYDVDDVELRSESAGASASEETPAGHKKSPSFRLLSEEEYLRHHRDAKPTKGKRYFQFHTLAELIRKCTASNEERCIATGYSPSAAMDANVMEMVSTQQPRKEIADEISRHRFRFYDLLKKMLHGDPERRLTAREALAHSFFQETPKYLQVYSQR</sequence>
<evidence type="ECO:0000256" key="3">
    <source>
        <dbReference type="ARBA" id="ARBA00022741"/>
    </source>
</evidence>
<keyword evidence="9" id="KW-1185">Reference proteome</keyword>
<organism evidence="8 9">
    <name type="scientific">Trypanosoma equiperdum</name>
    <dbReference type="NCBI Taxonomy" id="5694"/>
    <lineage>
        <taxon>Eukaryota</taxon>
        <taxon>Discoba</taxon>
        <taxon>Euglenozoa</taxon>
        <taxon>Kinetoplastea</taxon>
        <taxon>Metakinetoplastina</taxon>
        <taxon>Trypanosomatida</taxon>
        <taxon>Trypanosomatidae</taxon>
        <taxon>Trypanosoma</taxon>
    </lineage>
</organism>
<dbReference type="Proteomes" id="UP000195570">
    <property type="component" value="Unassembled WGS sequence"/>
</dbReference>
<evidence type="ECO:0000256" key="6">
    <source>
        <dbReference type="SAM" id="MobiDB-lite"/>
    </source>
</evidence>
<accession>A0A1G4I8K2</accession>
<feature type="compositionally biased region" description="Low complexity" evidence="6">
    <location>
        <begin position="63"/>
        <end position="74"/>
    </location>
</feature>
<gene>
    <name evidence="8" type="ORF">TEOVI_000881900</name>
</gene>
<dbReference type="InterPro" id="IPR050494">
    <property type="entry name" value="Ser_Thr_dual-spec_kinase"/>
</dbReference>
<dbReference type="GO" id="GO:0004674">
    <property type="term" value="F:protein serine/threonine kinase activity"/>
    <property type="evidence" value="ECO:0007669"/>
    <property type="project" value="UniProtKB-KW"/>
</dbReference>
<dbReference type="GeneID" id="92382753"/>
<keyword evidence="1" id="KW-0723">Serine/threonine-protein kinase</keyword>
<dbReference type="Gene3D" id="3.30.200.20">
    <property type="entry name" value="Phosphorylase Kinase, domain 1"/>
    <property type="match status" value="2"/>
</dbReference>
<dbReference type="SUPFAM" id="SSF56112">
    <property type="entry name" value="Protein kinase-like (PK-like)"/>
    <property type="match status" value="1"/>
</dbReference>
<evidence type="ECO:0000259" key="7">
    <source>
        <dbReference type="PROSITE" id="PS50011"/>
    </source>
</evidence>
<feature type="region of interest" description="Disordered" evidence="6">
    <location>
        <begin position="413"/>
        <end position="481"/>
    </location>
</feature>
<dbReference type="PANTHER" id="PTHR24058:SF17">
    <property type="entry name" value="HOMEODOMAIN INTERACTING PROTEIN KINASE, ISOFORM D"/>
    <property type="match status" value="1"/>
</dbReference>
<dbReference type="PROSITE" id="PS50011">
    <property type="entry name" value="PROTEIN_KINASE_DOM"/>
    <property type="match status" value="1"/>
</dbReference>
<evidence type="ECO:0000313" key="8">
    <source>
        <dbReference type="EMBL" id="SCU68304.1"/>
    </source>
</evidence>
<dbReference type="AlphaFoldDB" id="A0A1G4I8K2"/>
<dbReference type="RefSeq" id="XP_067079483.1">
    <property type="nucleotide sequence ID" value="XM_067223382.1"/>
</dbReference>
<feature type="compositionally biased region" description="Polar residues" evidence="6">
    <location>
        <begin position="414"/>
        <end position="429"/>
    </location>
</feature>
<dbReference type="Pfam" id="PF00069">
    <property type="entry name" value="Pkinase"/>
    <property type="match status" value="2"/>
</dbReference>
<proteinExistence type="predicted"/>
<evidence type="ECO:0000256" key="5">
    <source>
        <dbReference type="ARBA" id="ARBA00022840"/>
    </source>
</evidence>
<feature type="compositionally biased region" description="Polar residues" evidence="6">
    <location>
        <begin position="437"/>
        <end position="448"/>
    </location>
</feature>
<comment type="caution">
    <text evidence="8">The sequence shown here is derived from an EMBL/GenBank/DDBJ whole genome shotgun (WGS) entry which is preliminary data.</text>
</comment>
<feature type="domain" description="Protein kinase" evidence="7">
    <location>
        <begin position="526"/>
        <end position="1082"/>
    </location>
</feature>
<dbReference type="EMBL" id="CZPT02000953">
    <property type="protein sequence ID" value="SCU68304.1"/>
    <property type="molecule type" value="Genomic_DNA"/>
</dbReference>
<feature type="region of interest" description="Disordered" evidence="6">
    <location>
        <begin position="40"/>
        <end position="78"/>
    </location>
</feature>
<feature type="compositionally biased region" description="Basic residues" evidence="6">
    <location>
        <begin position="43"/>
        <end position="56"/>
    </location>
</feature>
<evidence type="ECO:0000313" key="9">
    <source>
        <dbReference type="Proteomes" id="UP000195570"/>
    </source>
</evidence>
<evidence type="ECO:0000256" key="4">
    <source>
        <dbReference type="ARBA" id="ARBA00022777"/>
    </source>
</evidence>
<keyword evidence="2" id="KW-0808">Transferase</keyword>
<dbReference type="SMART" id="SM00220">
    <property type="entry name" value="S_TKc"/>
    <property type="match status" value="1"/>
</dbReference>
<dbReference type="InterPro" id="IPR008271">
    <property type="entry name" value="Ser/Thr_kinase_AS"/>
</dbReference>
<keyword evidence="4 8" id="KW-0418">Kinase</keyword>
<dbReference type="InterPro" id="IPR011009">
    <property type="entry name" value="Kinase-like_dom_sf"/>
</dbReference>
<keyword evidence="3" id="KW-0547">Nucleotide-binding</keyword>
<keyword evidence="5" id="KW-0067">ATP-binding</keyword>
<dbReference type="PROSITE" id="PS00108">
    <property type="entry name" value="PROTEIN_KINASE_ST"/>
    <property type="match status" value="1"/>
</dbReference>
<name>A0A1G4I8K2_TRYEQ</name>
<evidence type="ECO:0000256" key="1">
    <source>
        <dbReference type="ARBA" id="ARBA00022527"/>
    </source>
</evidence>
<dbReference type="InterPro" id="IPR000719">
    <property type="entry name" value="Prot_kinase_dom"/>
</dbReference>
<protein>
    <submittedName>
        <fullName evidence="8">Protein kinase, putative</fullName>
    </submittedName>
</protein>
<dbReference type="GO" id="GO:0005737">
    <property type="term" value="C:cytoplasm"/>
    <property type="evidence" value="ECO:0007669"/>
    <property type="project" value="TreeGrafter"/>
</dbReference>
<dbReference type="PANTHER" id="PTHR24058">
    <property type="entry name" value="DUAL SPECIFICITY PROTEIN KINASE"/>
    <property type="match status" value="1"/>
</dbReference>